<dbReference type="InterPro" id="IPR013083">
    <property type="entry name" value="Znf_RING/FYVE/PHD"/>
</dbReference>
<dbReference type="Gramene" id="TraesARI6D03G03727240.1">
    <property type="protein sequence ID" value="TraesARI6D03G03727240.1"/>
    <property type="gene ID" value="TraesARI6D03G03727240"/>
</dbReference>
<dbReference type="Gramene" id="TraesCAD_scaffold_147969_01G000200.1">
    <property type="protein sequence ID" value="TraesCAD_scaffold_147969_01G000200.1"/>
    <property type="gene ID" value="TraesCAD_scaffold_147969_01G000200"/>
</dbReference>
<dbReference type="OrthoDB" id="6105938at2759"/>
<dbReference type="Gramene" id="TraesSTA6D03G03755990.1">
    <property type="protein sequence ID" value="TraesSTA6D03G03755990.1"/>
    <property type="gene ID" value="TraesSTA6D03G03755990"/>
</dbReference>
<dbReference type="Gramene" id="TraesJAG6D03G03745780.1">
    <property type="protein sequence ID" value="TraesJAG6D03G03745780.1"/>
    <property type="gene ID" value="TraesJAG6D03G03745780"/>
</dbReference>
<dbReference type="GO" id="GO:0006302">
    <property type="term" value="P:double-strand break repair"/>
    <property type="evidence" value="ECO:0000318"/>
    <property type="project" value="GO_Central"/>
</dbReference>
<dbReference type="PANTHER" id="PTHR23328:SF0">
    <property type="entry name" value="RING-TYPE DOMAIN-CONTAINING PROTEIN"/>
    <property type="match status" value="1"/>
</dbReference>
<evidence type="ECO:0000256" key="8">
    <source>
        <dbReference type="ARBA" id="ARBA00022786"/>
    </source>
</evidence>
<dbReference type="GO" id="GO:0005634">
    <property type="term" value="C:nucleus"/>
    <property type="evidence" value="ECO:0000318"/>
    <property type="project" value="GO_Central"/>
</dbReference>
<dbReference type="Pfam" id="PF13923">
    <property type="entry name" value="zf-C3HC4_2"/>
    <property type="match status" value="1"/>
</dbReference>
<evidence type="ECO:0000313" key="15">
    <source>
        <dbReference type="Proteomes" id="UP000019116"/>
    </source>
</evidence>
<dbReference type="InterPro" id="IPR051657">
    <property type="entry name" value="RNF168/RNF169_E3_ubiq-ligase"/>
</dbReference>
<dbReference type="Proteomes" id="UP000019116">
    <property type="component" value="Chromosome 6D"/>
</dbReference>
<dbReference type="OMA" id="KPNDHEG"/>
<keyword evidence="9" id="KW-0862">Zinc</keyword>
<dbReference type="InterPro" id="IPR017907">
    <property type="entry name" value="Znf_RING_CS"/>
</dbReference>
<dbReference type="GO" id="GO:0035861">
    <property type="term" value="C:site of double-strand break"/>
    <property type="evidence" value="ECO:0000318"/>
    <property type="project" value="GO_Central"/>
</dbReference>
<reference evidence="14" key="2">
    <citation type="submission" date="2018-10" db="UniProtKB">
        <authorList>
            <consortium name="EnsemblPlants"/>
        </authorList>
    </citation>
    <scope>IDENTIFICATION</scope>
</reference>
<reference evidence="14" key="1">
    <citation type="submission" date="2018-08" db="EMBL/GenBank/DDBJ databases">
        <authorList>
            <person name="Rossello M."/>
        </authorList>
    </citation>
    <scope>NUCLEOTIDE SEQUENCE [LARGE SCALE GENOMIC DNA]</scope>
    <source>
        <strain evidence="14">cv. Chinese Spring</strain>
    </source>
</reference>
<dbReference type="PANTHER" id="PTHR23328">
    <property type="entry name" value="RING-TYPE DOMAIN-CONTAINING PROTEIN"/>
    <property type="match status" value="1"/>
</dbReference>
<dbReference type="Gramene" id="TraesMAC6D03G03760950.1">
    <property type="protein sequence ID" value="TraesMAC6D03G03760950.1"/>
    <property type="gene ID" value="TraesMAC6D03G03760950"/>
</dbReference>
<dbReference type="AlphaFoldDB" id="A0A3B6QKZ1"/>
<dbReference type="EnsemblPlants" id="TraesCS6D02G283700.1">
    <property type="protein sequence ID" value="TraesCS6D02G283700.1"/>
    <property type="gene ID" value="TraesCS6D02G283700"/>
</dbReference>
<dbReference type="GO" id="GO:0061630">
    <property type="term" value="F:ubiquitin protein ligase activity"/>
    <property type="evidence" value="ECO:0007669"/>
    <property type="project" value="UniProtKB-EC"/>
</dbReference>
<name>A0A3B6QKZ1_WHEAT</name>
<evidence type="ECO:0000256" key="5">
    <source>
        <dbReference type="ARBA" id="ARBA00022723"/>
    </source>
</evidence>
<dbReference type="PaxDb" id="4565-Traes_6DL_E3F49A7F9.2"/>
<dbReference type="Gramene" id="TraesCLE_scaffold_166079_01G000200.1">
    <property type="protein sequence ID" value="TraesCLE_scaffold_166079_01G000200.1"/>
    <property type="gene ID" value="TraesCLE_scaffold_166079_01G000200"/>
</dbReference>
<dbReference type="Gramene" id="TraesLDM6D03G03766600.1">
    <property type="protein sequence ID" value="TraesLDM6D03G03766600.1"/>
    <property type="gene ID" value="TraesLDM6D03G03766600"/>
</dbReference>
<evidence type="ECO:0000256" key="7">
    <source>
        <dbReference type="ARBA" id="ARBA00022771"/>
    </source>
</evidence>
<evidence type="ECO:0000256" key="11">
    <source>
        <dbReference type="PROSITE-ProRule" id="PRU00175"/>
    </source>
</evidence>
<dbReference type="Gene3D" id="3.30.40.10">
    <property type="entry name" value="Zinc/RING finger domain, C3HC4 (zinc finger)"/>
    <property type="match status" value="1"/>
</dbReference>
<dbReference type="SMART" id="SM00184">
    <property type="entry name" value="RING"/>
    <property type="match status" value="1"/>
</dbReference>
<keyword evidence="7 11" id="KW-0863">Zinc-finger</keyword>
<evidence type="ECO:0000256" key="9">
    <source>
        <dbReference type="ARBA" id="ARBA00022833"/>
    </source>
</evidence>
<keyword evidence="5" id="KW-0479">Metal-binding</keyword>
<dbReference type="PROSITE" id="PS50089">
    <property type="entry name" value="ZF_RING_2"/>
    <property type="match status" value="1"/>
</dbReference>
<evidence type="ECO:0000259" key="13">
    <source>
        <dbReference type="PROSITE" id="PS50089"/>
    </source>
</evidence>
<dbReference type="Gramene" id="TraesJUL6D03G03795900.1">
    <property type="protein sequence ID" value="TraesJUL6D03G03795900.1"/>
    <property type="gene ID" value="TraesJUL6D03G03795900"/>
</dbReference>
<keyword evidence="10" id="KW-0539">Nucleus</keyword>
<comment type="catalytic activity">
    <reaction evidence="1">
        <text>S-ubiquitinyl-[E2 ubiquitin-conjugating enzyme]-L-cysteine + [acceptor protein]-L-lysine = [E2 ubiquitin-conjugating enzyme]-L-cysteine + N(6)-ubiquitinyl-[acceptor protein]-L-lysine.</text>
        <dbReference type="EC" id="2.3.2.27"/>
    </reaction>
</comment>
<evidence type="ECO:0000256" key="10">
    <source>
        <dbReference type="ARBA" id="ARBA00023242"/>
    </source>
</evidence>
<dbReference type="GO" id="GO:0008270">
    <property type="term" value="F:zinc ion binding"/>
    <property type="evidence" value="ECO:0007669"/>
    <property type="project" value="UniProtKB-KW"/>
</dbReference>
<feature type="region of interest" description="Disordered" evidence="12">
    <location>
        <begin position="1"/>
        <end position="24"/>
    </location>
</feature>
<dbReference type="SUPFAM" id="SSF57850">
    <property type="entry name" value="RING/U-box"/>
    <property type="match status" value="1"/>
</dbReference>
<dbReference type="Gramene" id="TraesSYM6D03G03710630.1">
    <property type="protein sequence ID" value="TraesSYM6D03G03710630.1"/>
    <property type="gene ID" value="TraesSYM6D03G03710630"/>
</dbReference>
<dbReference type="STRING" id="4565.A0A3B6QKZ1"/>
<feature type="domain" description="RING-type" evidence="13">
    <location>
        <begin position="158"/>
        <end position="197"/>
    </location>
</feature>
<feature type="region of interest" description="Disordered" evidence="12">
    <location>
        <begin position="45"/>
        <end position="141"/>
    </location>
</feature>
<comment type="subcellular location">
    <subcellularLocation>
        <location evidence="2">Nucleus</location>
    </subcellularLocation>
</comment>
<evidence type="ECO:0000256" key="3">
    <source>
        <dbReference type="ARBA" id="ARBA00012483"/>
    </source>
</evidence>
<dbReference type="GO" id="GO:0004842">
    <property type="term" value="F:ubiquitin-protein transferase activity"/>
    <property type="evidence" value="ECO:0000318"/>
    <property type="project" value="GO_Central"/>
</dbReference>
<evidence type="ECO:0000256" key="12">
    <source>
        <dbReference type="SAM" id="MobiDB-lite"/>
    </source>
</evidence>
<feature type="compositionally biased region" description="Polar residues" evidence="12">
    <location>
        <begin position="327"/>
        <end position="338"/>
    </location>
</feature>
<keyword evidence="15" id="KW-1185">Reference proteome</keyword>
<dbReference type="Gramene" id="TraesNOR6D03G03803580.1">
    <property type="protein sequence ID" value="TraesNOR6D03G03803580.1"/>
    <property type="gene ID" value="TraesNOR6D03G03803580"/>
</dbReference>
<dbReference type="RefSeq" id="XP_044420834.1">
    <property type="nucleotide sequence ID" value="XM_044564899.1"/>
</dbReference>
<dbReference type="KEGG" id="taes:123145470"/>
<dbReference type="Gramene" id="TraesWEE_scaffold_168684_01G000200.1">
    <property type="protein sequence ID" value="TraesWEE_scaffold_168684_01G000200.1"/>
    <property type="gene ID" value="TraesWEE_scaffold_168684_01G000200"/>
</dbReference>
<dbReference type="PROSITE" id="PS00518">
    <property type="entry name" value="ZF_RING_1"/>
    <property type="match status" value="1"/>
</dbReference>
<evidence type="ECO:0000256" key="2">
    <source>
        <dbReference type="ARBA" id="ARBA00004123"/>
    </source>
</evidence>
<feature type="region of interest" description="Disordered" evidence="12">
    <location>
        <begin position="231"/>
        <end position="339"/>
    </location>
</feature>
<keyword evidence="4" id="KW-0808">Transferase</keyword>
<dbReference type="Gramene" id="TraesROB_scaffold_155148_01G000100.1">
    <property type="protein sequence ID" value="TraesROB_scaffold_155148_01G000100.1"/>
    <property type="gene ID" value="TraesROB_scaffold_155148_01G000100"/>
</dbReference>
<evidence type="ECO:0000313" key="14">
    <source>
        <dbReference type="EnsemblPlants" id="TraesCS6D02G283700.1"/>
    </source>
</evidence>
<gene>
    <name evidence="14" type="primary">LOC123145470</name>
</gene>
<feature type="compositionally biased region" description="Low complexity" evidence="12">
    <location>
        <begin position="297"/>
        <end position="308"/>
    </location>
</feature>
<protein>
    <recommendedName>
        <fullName evidence="3">RING-type E3 ubiquitin transferase</fullName>
        <ecNumber evidence="3">2.3.2.27</ecNumber>
    </recommendedName>
</protein>
<dbReference type="Gramene" id="TraesLAC6D03G03713330.1">
    <property type="protein sequence ID" value="TraesLAC6D03G03713330.1"/>
    <property type="gene ID" value="TraesLAC6D03G03713330"/>
</dbReference>
<evidence type="ECO:0000256" key="4">
    <source>
        <dbReference type="ARBA" id="ARBA00022679"/>
    </source>
</evidence>
<feature type="compositionally biased region" description="Basic and acidic residues" evidence="12">
    <location>
        <begin position="103"/>
        <end position="139"/>
    </location>
</feature>
<dbReference type="Gramene" id="TraesCS6D03G0674000.1">
    <property type="protein sequence ID" value="TraesCS6D03G0674000.1.CDS"/>
    <property type="gene ID" value="TraesCS6D03G0674000"/>
</dbReference>
<evidence type="ECO:0000256" key="1">
    <source>
        <dbReference type="ARBA" id="ARBA00000900"/>
    </source>
</evidence>
<proteinExistence type="predicted"/>
<keyword evidence="6" id="KW-0227">DNA damage</keyword>
<dbReference type="GO" id="GO:0031491">
    <property type="term" value="F:nucleosome binding"/>
    <property type="evidence" value="ECO:0000318"/>
    <property type="project" value="GO_Central"/>
</dbReference>
<dbReference type="EC" id="2.3.2.27" evidence="3"/>
<dbReference type="Gramene" id="TraesCS6D02G283700.1">
    <property type="protein sequence ID" value="TraesCS6D02G283700.1"/>
    <property type="gene ID" value="TraesCS6D02G283700"/>
</dbReference>
<sequence length="460" mass="49863">MAESPRSAPRRTPAAKSGAGLLSPRFRSAAELAGWDEESILLAALVVEDTPVRESRRKRRPSGSSTAGGSAGSNTRKRRSRRQSADETPIPPVALVLDDDEKPNDHEGGKKEVKQAEEEKEKVSVVDGKEKSGSAKEGEAAASGELPCMDRLREELSCAICLDICYQPSTTPCGHSFCMQCLKHAASKCGKRCPKCRQLISNSRSCTINTVLWNTIQLLFPSEVEARKSSMASSSASKDDVKQSLPRSNNYTQVGVRNTSGSSSFTTQDYTRIGNSTRSSLAAGGRRSMPVPGTMNTSSGSSDTQGRSTRSRDSGRGFVRASELVATRSSARSGQSDDASLAYRLQQEEFMTAFDNEGGERQPQNTISTARANLRAMASRAERAVLLRDNEGERQPQDTISTARANLRAMASRAERAVLLRDSEGERQPQNTISTARANLRDMASRAERAALLRARGWPL</sequence>
<accession>A0A3B6QKZ1</accession>
<organism evidence="14">
    <name type="scientific">Triticum aestivum</name>
    <name type="common">Wheat</name>
    <dbReference type="NCBI Taxonomy" id="4565"/>
    <lineage>
        <taxon>Eukaryota</taxon>
        <taxon>Viridiplantae</taxon>
        <taxon>Streptophyta</taxon>
        <taxon>Embryophyta</taxon>
        <taxon>Tracheophyta</taxon>
        <taxon>Spermatophyta</taxon>
        <taxon>Magnoliopsida</taxon>
        <taxon>Liliopsida</taxon>
        <taxon>Poales</taxon>
        <taxon>Poaceae</taxon>
        <taxon>BOP clade</taxon>
        <taxon>Pooideae</taxon>
        <taxon>Triticodae</taxon>
        <taxon>Triticeae</taxon>
        <taxon>Triticinae</taxon>
        <taxon>Triticum</taxon>
    </lineage>
</organism>
<keyword evidence="8" id="KW-0833">Ubl conjugation pathway</keyword>
<evidence type="ECO:0000256" key="6">
    <source>
        <dbReference type="ARBA" id="ARBA00022763"/>
    </source>
</evidence>
<dbReference type="GeneID" id="123145470"/>
<dbReference type="InterPro" id="IPR001841">
    <property type="entry name" value="Znf_RING"/>
</dbReference>
<feature type="compositionally biased region" description="Polar residues" evidence="12">
    <location>
        <begin position="245"/>
        <end position="280"/>
    </location>
</feature>